<keyword evidence="1" id="KW-0805">Transcription regulation</keyword>
<accession>A0AA38X3L1</accession>
<evidence type="ECO:0000313" key="7">
    <source>
        <dbReference type="Proteomes" id="UP001172673"/>
    </source>
</evidence>
<dbReference type="GO" id="GO:0008270">
    <property type="term" value="F:zinc ion binding"/>
    <property type="evidence" value="ECO:0007669"/>
    <property type="project" value="InterPro"/>
</dbReference>
<keyword evidence="3" id="KW-0804">Transcription</keyword>
<dbReference type="PROSITE" id="PS00463">
    <property type="entry name" value="ZN2_CY6_FUNGAL_1"/>
    <property type="match status" value="1"/>
</dbReference>
<evidence type="ECO:0000313" key="6">
    <source>
        <dbReference type="EMBL" id="KAJ9606032.1"/>
    </source>
</evidence>
<dbReference type="InterPro" id="IPR001138">
    <property type="entry name" value="Zn2Cys6_DnaBD"/>
</dbReference>
<dbReference type="InterPro" id="IPR053178">
    <property type="entry name" value="Osmoadaptation_assoc"/>
</dbReference>
<evidence type="ECO:0000259" key="5">
    <source>
        <dbReference type="PROSITE" id="PS50048"/>
    </source>
</evidence>
<dbReference type="SMART" id="SM00066">
    <property type="entry name" value="GAL4"/>
    <property type="match status" value="1"/>
</dbReference>
<name>A0AA38X3L1_9EURO</name>
<dbReference type="CDD" id="cd00067">
    <property type="entry name" value="GAL4"/>
    <property type="match status" value="1"/>
</dbReference>
<dbReference type="GO" id="GO:0000981">
    <property type="term" value="F:DNA-binding transcription factor activity, RNA polymerase II-specific"/>
    <property type="evidence" value="ECO:0007669"/>
    <property type="project" value="InterPro"/>
</dbReference>
<keyword evidence="2" id="KW-0238">DNA-binding</keyword>
<evidence type="ECO:0000256" key="3">
    <source>
        <dbReference type="ARBA" id="ARBA00023163"/>
    </source>
</evidence>
<feature type="domain" description="Zn(2)-C6 fungal-type" evidence="5">
    <location>
        <begin position="9"/>
        <end position="37"/>
    </location>
</feature>
<dbReference type="AlphaFoldDB" id="A0AA38X3L1"/>
<protein>
    <recommendedName>
        <fullName evidence="5">Zn(2)-C6 fungal-type domain-containing protein</fullName>
    </recommendedName>
</protein>
<gene>
    <name evidence="6" type="ORF">H2200_009881</name>
</gene>
<reference evidence="6" key="1">
    <citation type="submission" date="2022-10" db="EMBL/GenBank/DDBJ databases">
        <title>Culturing micro-colonial fungi from biological soil crusts in the Mojave desert and describing Neophaeococcomyces mojavensis, and introducing the new genera and species Taxawa tesnikishii.</title>
        <authorList>
            <person name="Kurbessoian T."/>
            <person name="Stajich J.E."/>
        </authorList>
    </citation>
    <scope>NUCLEOTIDE SEQUENCE</scope>
    <source>
        <strain evidence="6">TK_41</strain>
    </source>
</reference>
<evidence type="ECO:0000256" key="4">
    <source>
        <dbReference type="ARBA" id="ARBA00023242"/>
    </source>
</evidence>
<organism evidence="6 7">
    <name type="scientific">Cladophialophora chaetospira</name>
    <dbReference type="NCBI Taxonomy" id="386627"/>
    <lineage>
        <taxon>Eukaryota</taxon>
        <taxon>Fungi</taxon>
        <taxon>Dikarya</taxon>
        <taxon>Ascomycota</taxon>
        <taxon>Pezizomycotina</taxon>
        <taxon>Eurotiomycetes</taxon>
        <taxon>Chaetothyriomycetidae</taxon>
        <taxon>Chaetothyriales</taxon>
        <taxon>Herpotrichiellaceae</taxon>
        <taxon>Cladophialophora</taxon>
    </lineage>
</organism>
<dbReference type="Gene3D" id="4.10.240.10">
    <property type="entry name" value="Zn(2)-C6 fungal-type DNA-binding domain"/>
    <property type="match status" value="1"/>
</dbReference>
<comment type="caution">
    <text evidence="6">The sequence shown here is derived from an EMBL/GenBank/DDBJ whole genome shotgun (WGS) entry which is preliminary data.</text>
</comment>
<evidence type="ECO:0000256" key="1">
    <source>
        <dbReference type="ARBA" id="ARBA00023015"/>
    </source>
</evidence>
<keyword evidence="7" id="KW-1185">Reference proteome</keyword>
<dbReference type="Proteomes" id="UP001172673">
    <property type="component" value="Unassembled WGS sequence"/>
</dbReference>
<dbReference type="PANTHER" id="PTHR38111">
    <property type="entry name" value="ZN(2)-C6 FUNGAL-TYPE DOMAIN-CONTAINING PROTEIN-RELATED"/>
    <property type="match status" value="1"/>
</dbReference>
<dbReference type="Pfam" id="PF00172">
    <property type="entry name" value="Zn_clus"/>
    <property type="match status" value="1"/>
</dbReference>
<dbReference type="GO" id="GO:0003677">
    <property type="term" value="F:DNA binding"/>
    <property type="evidence" value="ECO:0007669"/>
    <property type="project" value="UniProtKB-KW"/>
</dbReference>
<dbReference type="PROSITE" id="PS50048">
    <property type="entry name" value="ZN2_CY6_FUNGAL_2"/>
    <property type="match status" value="1"/>
</dbReference>
<keyword evidence="4" id="KW-0539">Nucleus</keyword>
<proteinExistence type="predicted"/>
<dbReference type="EMBL" id="JAPDRK010000015">
    <property type="protein sequence ID" value="KAJ9606032.1"/>
    <property type="molecule type" value="Genomic_DNA"/>
</dbReference>
<dbReference type="InterPro" id="IPR036864">
    <property type="entry name" value="Zn2-C6_fun-type_DNA-bd_sf"/>
</dbReference>
<sequence length="525" mass="58087">MVGTRRTNSCDTCRKRRVKCDENRPVCGQCAKGRRECKAAPLPGLNWVASGQLCVSQAQSALESDAILLEATPKLKELSLVKTTQASNGASFHKYRICPPRRPKPSALSNGNHISRTPSLTSIDQLRHVFAAAYSHSPFGHRLTAFNSRIIEVPRYLGQSSTLDQAARCLVYSHQSLLSGNEQCGIESSIYHQALRSLQESLNDPSQVYQSTTLCAVSLLSCAEILGSRSLNYNYINHANGLVTLIETSGQTIAQDDLGRYIIYSAVGPIVINALMKGIRCFLNKRQWRWLFSSWPKSPPVQATHGAVMPQFSALADLLPDIRSACGVIGSVTEAQALVPRIVAVKDGIHRAQEDINLMLGWEPSSTCLTSQNTTESNYMPLDVSYWYPDPETARVTLQCSALVIQVNSAAAALHWFLSKQHIQAFTNLSIEAMQLESRQMAEVICRSVEYAKQYTPVESLYMQYPIFCAWSVLPSDKKDWIVKELNHLNGCLLSNYNHAIMDYISDTLLGCAIPADNEVQTGHC</sequence>
<dbReference type="SUPFAM" id="SSF57701">
    <property type="entry name" value="Zn2/Cys6 DNA-binding domain"/>
    <property type="match status" value="1"/>
</dbReference>
<evidence type="ECO:0000256" key="2">
    <source>
        <dbReference type="ARBA" id="ARBA00023125"/>
    </source>
</evidence>